<feature type="compositionally biased region" description="Acidic residues" evidence="1">
    <location>
        <begin position="217"/>
        <end position="228"/>
    </location>
</feature>
<keyword evidence="4" id="KW-1185">Reference proteome</keyword>
<dbReference type="InterPro" id="IPR041966">
    <property type="entry name" value="LOTUS-like"/>
</dbReference>
<dbReference type="EMBL" id="GL377612">
    <property type="protein sequence ID" value="EFJ17892.1"/>
    <property type="molecule type" value="Genomic_DNA"/>
</dbReference>
<dbReference type="InParanoid" id="D8SCQ4"/>
<proteinExistence type="predicted"/>
<evidence type="ECO:0000313" key="3">
    <source>
        <dbReference type="EMBL" id="EFJ17892.1"/>
    </source>
</evidence>
<reference evidence="3 4" key="1">
    <citation type="journal article" date="2011" name="Science">
        <title>The Selaginella genome identifies genetic changes associated with the evolution of vascular plants.</title>
        <authorList>
            <person name="Banks J.A."/>
            <person name="Nishiyama T."/>
            <person name="Hasebe M."/>
            <person name="Bowman J.L."/>
            <person name="Gribskov M."/>
            <person name="dePamphilis C."/>
            <person name="Albert V.A."/>
            <person name="Aono N."/>
            <person name="Aoyama T."/>
            <person name="Ambrose B.A."/>
            <person name="Ashton N.W."/>
            <person name="Axtell M.J."/>
            <person name="Barker E."/>
            <person name="Barker M.S."/>
            <person name="Bennetzen J.L."/>
            <person name="Bonawitz N.D."/>
            <person name="Chapple C."/>
            <person name="Cheng C."/>
            <person name="Correa L.G."/>
            <person name="Dacre M."/>
            <person name="DeBarry J."/>
            <person name="Dreyer I."/>
            <person name="Elias M."/>
            <person name="Engstrom E.M."/>
            <person name="Estelle M."/>
            <person name="Feng L."/>
            <person name="Finet C."/>
            <person name="Floyd S.K."/>
            <person name="Frommer W.B."/>
            <person name="Fujita T."/>
            <person name="Gramzow L."/>
            <person name="Gutensohn M."/>
            <person name="Harholt J."/>
            <person name="Hattori M."/>
            <person name="Heyl A."/>
            <person name="Hirai T."/>
            <person name="Hiwatashi Y."/>
            <person name="Ishikawa M."/>
            <person name="Iwata M."/>
            <person name="Karol K.G."/>
            <person name="Koehler B."/>
            <person name="Kolukisaoglu U."/>
            <person name="Kubo M."/>
            <person name="Kurata T."/>
            <person name="Lalonde S."/>
            <person name="Li K."/>
            <person name="Li Y."/>
            <person name="Litt A."/>
            <person name="Lyons E."/>
            <person name="Manning G."/>
            <person name="Maruyama T."/>
            <person name="Michael T.P."/>
            <person name="Mikami K."/>
            <person name="Miyazaki S."/>
            <person name="Morinaga S."/>
            <person name="Murata T."/>
            <person name="Mueller-Roeber B."/>
            <person name="Nelson D.R."/>
            <person name="Obara M."/>
            <person name="Oguri Y."/>
            <person name="Olmstead R.G."/>
            <person name="Onodera N."/>
            <person name="Petersen B.L."/>
            <person name="Pils B."/>
            <person name="Prigge M."/>
            <person name="Rensing S.A."/>
            <person name="Riano-Pachon D.M."/>
            <person name="Roberts A.W."/>
            <person name="Sato Y."/>
            <person name="Scheller H.V."/>
            <person name="Schulz B."/>
            <person name="Schulz C."/>
            <person name="Shakirov E.V."/>
            <person name="Shibagaki N."/>
            <person name="Shinohara N."/>
            <person name="Shippen D.E."/>
            <person name="Soerensen I."/>
            <person name="Sotooka R."/>
            <person name="Sugimoto N."/>
            <person name="Sugita M."/>
            <person name="Sumikawa N."/>
            <person name="Tanurdzic M."/>
            <person name="Theissen G."/>
            <person name="Ulvskov P."/>
            <person name="Wakazuki S."/>
            <person name="Weng J.K."/>
            <person name="Willats W.W."/>
            <person name="Wipf D."/>
            <person name="Wolf P.G."/>
            <person name="Yang L."/>
            <person name="Zimmer A.D."/>
            <person name="Zhu Q."/>
            <person name="Mitros T."/>
            <person name="Hellsten U."/>
            <person name="Loque D."/>
            <person name="Otillar R."/>
            <person name="Salamov A."/>
            <person name="Schmutz J."/>
            <person name="Shapiro H."/>
            <person name="Lindquist E."/>
            <person name="Lucas S."/>
            <person name="Rokhsar D."/>
            <person name="Grigoriev I.V."/>
        </authorList>
    </citation>
    <scope>NUCLEOTIDE SEQUENCE [LARGE SCALE GENOMIC DNA]</scope>
</reference>
<organism evidence="4">
    <name type="scientific">Selaginella moellendorffii</name>
    <name type="common">Spikemoss</name>
    <dbReference type="NCBI Taxonomy" id="88036"/>
    <lineage>
        <taxon>Eukaryota</taxon>
        <taxon>Viridiplantae</taxon>
        <taxon>Streptophyta</taxon>
        <taxon>Embryophyta</taxon>
        <taxon>Tracheophyta</taxon>
        <taxon>Lycopodiopsida</taxon>
        <taxon>Selaginellales</taxon>
        <taxon>Selaginellaceae</taxon>
        <taxon>Selaginella</taxon>
    </lineage>
</organism>
<dbReference type="Pfam" id="PF12872">
    <property type="entry name" value="OST-HTH"/>
    <property type="match status" value="2"/>
</dbReference>
<dbReference type="InterPro" id="IPR025605">
    <property type="entry name" value="OST-HTH/LOTUS_dom"/>
</dbReference>
<feature type="region of interest" description="Disordered" evidence="1">
    <location>
        <begin position="217"/>
        <end position="281"/>
    </location>
</feature>
<dbReference type="AlphaFoldDB" id="D8SCQ4"/>
<dbReference type="Gramene" id="EFJ17892">
    <property type="protein sequence ID" value="EFJ17892"/>
    <property type="gene ID" value="SELMODRAFT_420662"/>
</dbReference>
<gene>
    <name evidence="3" type="ORF">SELMODRAFT_420662</name>
</gene>
<dbReference type="HOGENOM" id="CLU_883964_0_0_1"/>
<dbReference type="Gene3D" id="3.30.420.610">
    <property type="entry name" value="LOTUS domain-like"/>
    <property type="match status" value="2"/>
</dbReference>
<evidence type="ECO:0000259" key="2">
    <source>
        <dbReference type="PROSITE" id="PS51644"/>
    </source>
</evidence>
<accession>D8SCQ4</accession>
<protein>
    <recommendedName>
        <fullName evidence="2">HTH OST-type domain-containing protein</fullName>
    </recommendedName>
</protein>
<feature type="domain" description="HTH OST-type" evidence="2">
    <location>
        <begin position="114"/>
        <end position="187"/>
    </location>
</feature>
<evidence type="ECO:0000256" key="1">
    <source>
        <dbReference type="SAM" id="MobiDB-lite"/>
    </source>
</evidence>
<dbReference type="KEGG" id="smo:SELMODRAFT_420662"/>
<sequence length="315" mass="34240">MHRLRGWLPLFIGRRGVCDLASVCKEFEAECKLKLEASELGFSSTSMLLEQFSDIVRLEHLQSGDIVLTSATKKASSTASRERESLAQAPVEAAAAARQQPSPKGAAVDFPAKMRADCKALLLESIPSCKSGYPLARLKGDFQQHYGYALDHAGCGFKKLETFLEQLKDSIGIWTGSGGHKLLHLKEPEDSNVEEKIKGEDNVKNRVKERVEELDEVATTLEPEEEEKEKEKAMVDPKKRKKASEASVLETGKAQAPASNAKPQGVSKSSSSGKLKMGGGKLSAQLPACLRHSFAEKVAESSLAFKPSNPLSMVD</sequence>
<dbReference type="PROSITE" id="PS51644">
    <property type="entry name" value="HTH_OST"/>
    <property type="match status" value="1"/>
</dbReference>
<evidence type="ECO:0000313" key="4">
    <source>
        <dbReference type="Proteomes" id="UP000001514"/>
    </source>
</evidence>
<dbReference type="Proteomes" id="UP000001514">
    <property type="component" value="Unassembled WGS sequence"/>
</dbReference>
<name>D8SCQ4_SELML</name>